<evidence type="ECO:0000313" key="2">
    <source>
        <dbReference type="WBParaSite" id="RSKR_0000346700.1"/>
    </source>
</evidence>
<evidence type="ECO:0000313" key="1">
    <source>
        <dbReference type="Proteomes" id="UP000095286"/>
    </source>
</evidence>
<organism evidence="1 2">
    <name type="scientific">Rhabditophanes sp. KR3021</name>
    <dbReference type="NCBI Taxonomy" id="114890"/>
    <lineage>
        <taxon>Eukaryota</taxon>
        <taxon>Metazoa</taxon>
        <taxon>Ecdysozoa</taxon>
        <taxon>Nematoda</taxon>
        <taxon>Chromadorea</taxon>
        <taxon>Rhabditida</taxon>
        <taxon>Tylenchina</taxon>
        <taxon>Panagrolaimomorpha</taxon>
        <taxon>Strongyloidoidea</taxon>
        <taxon>Alloionematidae</taxon>
        <taxon>Rhabditophanes</taxon>
    </lineage>
</organism>
<accession>A0AC35TRP3</accession>
<name>A0AC35TRP3_9BILA</name>
<dbReference type="WBParaSite" id="RSKR_0000346700.1">
    <property type="protein sequence ID" value="RSKR_0000346700.1"/>
    <property type="gene ID" value="RSKR_0000346700"/>
</dbReference>
<protein>
    <submittedName>
        <fullName evidence="2">SH2 domain-containing protein</fullName>
    </submittedName>
</protein>
<dbReference type="Proteomes" id="UP000095286">
    <property type="component" value="Unplaced"/>
</dbReference>
<reference evidence="2" key="1">
    <citation type="submission" date="2016-11" db="UniProtKB">
        <authorList>
            <consortium name="WormBaseParasite"/>
        </authorList>
    </citation>
    <scope>IDENTIFICATION</scope>
    <source>
        <strain evidence="2">KR3021</strain>
    </source>
</reference>
<sequence length="463" mass="54193">MYEDDDDDRRPTILPPRKNSSEDILDRLTLAANAEETRNPKEKTIVELYRQDWYWGILDKEEVSRVLKDEGDGVFFIRNSSTPGDFTMTLNCNKELKLIKITIEESGKCHFQSHNKLFGNITDLIAYYREHSLKTFNATLPLKLGEHLSYSKYIEMKTHRKIKPVAILLHEMYGIHTESERISRRVDRLEIDKGRLQLRGVVLKRALAQSIGGEIMYRKSLVKMEEHCHLEGQKPADPVIMKQNIQRIVQKIKKVNEIKSMTEKEIKEYNEILDSFDKAKDELYKRYYRLEKERDLIIEELLQRKVNNSDIRKGILESTSLVDFEPLKQSEFMLDVVLKFEVDDWLAMDCDKAKAVTYLKNAINKCPENHDGVFLIRPSFSKQGFYALSISFAGKVHHCLIEYRNSSPDDKEYDQSGYGFHKSNLYFAALVDFVKYYHSNSLKEHNQELDLTLQKPIFKVLAM</sequence>
<proteinExistence type="predicted"/>